<feature type="coiled-coil region" evidence="2">
    <location>
        <begin position="329"/>
        <end position="389"/>
    </location>
</feature>
<feature type="coiled-coil region" evidence="2">
    <location>
        <begin position="21"/>
        <end position="72"/>
    </location>
</feature>
<comment type="caution">
    <text evidence="3">The sequence shown here is derived from an EMBL/GenBank/DDBJ whole genome shotgun (WGS) entry which is preliminary data.</text>
</comment>
<keyword evidence="1 2" id="KW-0175">Coiled coil</keyword>
<proteinExistence type="predicted"/>
<feature type="coiled-coil region" evidence="2">
    <location>
        <begin position="203"/>
        <end position="244"/>
    </location>
</feature>
<evidence type="ECO:0000313" key="3">
    <source>
        <dbReference type="EMBL" id="MEQ2224749.1"/>
    </source>
</evidence>
<reference evidence="3 4" key="1">
    <citation type="submission" date="2021-06" db="EMBL/GenBank/DDBJ databases">
        <authorList>
            <person name="Palmer J.M."/>
        </authorList>
    </citation>
    <scope>NUCLEOTIDE SEQUENCE [LARGE SCALE GENOMIC DNA]</scope>
    <source>
        <strain evidence="4">if_2019</strain>
        <tissue evidence="3">Muscle</tissue>
    </source>
</reference>
<protein>
    <submittedName>
        <fullName evidence="3">Uncharacterized protein</fullName>
    </submittedName>
</protein>
<name>A0ABV0SW43_9TELE</name>
<keyword evidence="4" id="KW-1185">Reference proteome</keyword>
<dbReference type="Proteomes" id="UP001482620">
    <property type="component" value="Unassembled WGS sequence"/>
</dbReference>
<dbReference type="PANTHER" id="PTHR32083:SF34">
    <property type="entry name" value="COILED-COIL DOMAIN-CONTAINING PROTEIN 146"/>
    <property type="match status" value="1"/>
</dbReference>
<accession>A0ABV0SW43</accession>
<sequence length="648" mass="77172">MYFIVLFCSAHSSEIQLLGEAKRCRAELEQLQVEVQSLEEQEGPSEEPDGEVSKLRRQLLQAYNERKAAEEREHTARHELQCLWEEKQYLEREIQTQPAEVESNTDMLKEKHDVLNKEVAQRQLDVRTLMEDVETLETVLLKEQKELEEKKEIIKIKEAEKAQLSCIPNQIVKDTERKRFIREVAMKKMEYLSMELSETEHQMRSLNEGNQSLEVMKEEAMQELERLRAQIEARQKENRLLLKEQEICREESAEIMGSRGILEMKLKNLMTDRKQLYDSRSVQLRKKNGQVEDLRRMEHAVAMATEQLVCTQSAYKEIEAQVLDAFPEREASAQQRMELEKEIDGLKASFEKQVSMAEDKTQKKQYGMIQELLMESNRLREELHNLRCLRQIKAEEKCKKHWEWLKAQQQRERIQQELREKELIIMDHNKLNVVLQHRISQYSNLCAKFMEEKNKYVRLKQIASQTVSELTEQLNILENEMEIQHSIADIKDRLLTQAHMKVSNSSKMRERLRNEISKLTWKRQQISQQYEDNKLELMNLTQMIKFHEGIILGVKRSHEDATQRRNFLGLQLLEQDKVLLNYYEQMKNLDAAITNNNIAMETMEKDIRELQIEINEEKRQIDLRRREVFLKRKLEEEIVIRQIEASIH</sequence>
<feature type="coiled-coil region" evidence="2">
    <location>
        <begin position="126"/>
        <end position="162"/>
    </location>
</feature>
<organism evidence="3 4">
    <name type="scientific">Ilyodon furcidens</name>
    <name type="common">goldbreast splitfin</name>
    <dbReference type="NCBI Taxonomy" id="33524"/>
    <lineage>
        <taxon>Eukaryota</taxon>
        <taxon>Metazoa</taxon>
        <taxon>Chordata</taxon>
        <taxon>Craniata</taxon>
        <taxon>Vertebrata</taxon>
        <taxon>Euteleostomi</taxon>
        <taxon>Actinopterygii</taxon>
        <taxon>Neopterygii</taxon>
        <taxon>Teleostei</taxon>
        <taxon>Neoteleostei</taxon>
        <taxon>Acanthomorphata</taxon>
        <taxon>Ovalentaria</taxon>
        <taxon>Atherinomorphae</taxon>
        <taxon>Cyprinodontiformes</taxon>
        <taxon>Goodeidae</taxon>
        <taxon>Ilyodon</taxon>
    </lineage>
</organism>
<feature type="coiled-coil region" evidence="2">
    <location>
        <begin position="460"/>
        <end position="529"/>
    </location>
</feature>
<dbReference type="EMBL" id="JAHRIQ010012371">
    <property type="protein sequence ID" value="MEQ2224749.1"/>
    <property type="molecule type" value="Genomic_DNA"/>
</dbReference>
<gene>
    <name evidence="3" type="ORF">ILYODFUR_010705</name>
</gene>
<evidence type="ECO:0000313" key="4">
    <source>
        <dbReference type="Proteomes" id="UP001482620"/>
    </source>
</evidence>
<evidence type="ECO:0000256" key="1">
    <source>
        <dbReference type="ARBA" id="ARBA00023054"/>
    </source>
</evidence>
<feature type="coiled-coil region" evidence="2">
    <location>
        <begin position="593"/>
        <end position="627"/>
    </location>
</feature>
<evidence type="ECO:0000256" key="2">
    <source>
        <dbReference type="SAM" id="Coils"/>
    </source>
</evidence>
<dbReference type="PANTHER" id="PTHR32083">
    <property type="entry name" value="CILIA AND FLAGELLA-ASSOCIATED PROTEIN 58-RELATED"/>
    <property type="match status" value="1"/>
</dbReference>